<reference evidence="2" key="1">
    <citation type="submission" date="2015-04" db="UniProtKB">
        <authorList>
            <consortium name="EnsemblPlants"/>
        </authorList>
    </citation>
    <scope>IDENTIFICATION</scope>
</reference>
<feature type="compositionally biased region" description="Basic residues" evidence="1">
    <location>
        <begin position="1"/>
        <end position="32"/>
    </location>
</feature>
<dbReference type="Proteomes" id="UP000008021">
    <property type="component" value="Chromosome 5"/>
</dbReference>
<feature type="compositionally biased region" description="Low complexity" evidence="1">
    <location>
        <begin position="51"/>
        <end position="89"/>
    </location>
</feature>
<evidence type="ECO:0000313" key="2">
    <source>
        <dbReference type="EnsemblPlants" id="OMERI05G00550.1"/>
    </source>
</evidence>
<reference evidence="2" key="2">
    <citation type="submission" date="2018-05" db="EMBL/GenBank/DDBJ databases">
        <title>OmerRS3 (Oryza meridionalis Reference Sequence Version 3).</title>
        <authorList>
            <person name="Zhang J."/>
            <person name="Kudrna D."/>
            <person name="Lee S."/>
            <person name="Talag J."/>
            <person name="Welchert J."/>
            <person name="Wing R.A."/>
        </authorList>
    </citation>
    <scope>NUCLEOTIDE SEQUENCE [LARGE SCALE GENOMIC DNA]</scope>
    <source>
        <strain evidence="2">cv. OR44</strain>
    </source>
</reference>
<keyword evidence="3" id="KW-1185">Reference proteome</keyword>
<evidence type="ECO:0000256" key="1">
    <source>
        <dbReference type="SAM" id="MobiDB-lite"/>
    </source>
</evidence>
<dbReference type="STRING" id="40149.A0A0E0DKV9"/>
<organism evidence="2">
    <name type="scientific">Oryza meridionalis</name>
    <dbReference type="NCBI Taxonomy" id="40149"/>
    <lineage>
        <taxon>Eukaryota</taxon>
        <taxon>Viridiplantae</taxon>
        <taxon>Streptophyta</taxon>
        <taxon>Embryophyta</taxon>
        <taxon>Tracheophyta</taxon>
        <taxon>Spermatophyta</taxon>
        <taxon>Magnoliopsida</taxon>
        <taxon>Liliopsida</taxon>
        <taxon>Poales</taxon>
        <taxon>Poaceae</taxon>
        <taxon>BOP clade</taxon>
        <taxon>Oryzoideae</taxon>
        <taxon>Oryzeae</taxon>
        <taxon>Oryzinae</taxon>
        <taxon>Oryza</taxon>
    </lineage>
</organism>
<proteinExistence type="predicted"/>
<feature type="region of interest" description="Disordered" evidence="1">
    <location>
        <begin position="1"/>
        <end position="109"/>
    </location>
</feature>
<dbReference type="Gramene" id="OMERI05G00550.1">
    <property type="protein sequence ID" value="OMERI05G00550.1"/>
    <property type="gene ID" value="OMERI05G00550"/>
</dbReference>
<dbReference type="HOGENOM" id="CLU_084043_0_0_1"/>
<name>A0A0E0DKV9_9ORYZ</name>
<sequence>MRTAKKKKKKKKKSKSKKKETKSKPKPIHHRISSSPSPSPAMATKPRRRSPSLSSSSSTSYSRSPASPSSSSSPSRSRSPPRPARGARSPSPPPPPPPPSPPSSMLTISPGTSMRIISRRFLKIMVKSSMWSSPWIGWSIFPVGMDMLSSRIELMQRRLFFTWMVAKLMEMLLKSDSRFHHSSKELLLLQKLFTLHQKGMWLIIIKLVLVLKRPPNSSPGNQHLLKESQLHLQEGDLLQVEELNHLGVGLILLQFAVEQLPLQSGVVELLAGDQDPQSEGAHPLRPLED</sequence>
<dbReference type="EnsemblPlants" id="OMERI05G00550.1">
    <property type="protein sequence ID" value="OMERI05G00550.1"/>
    <property type="gene ID" value="OMERI05G00550"/>
</dbReference>
<feature type="compositionally biased region" description="Pro residues" evidence="1">
    <location>
        <begin position="90"/>
        <end position="102"/>
    </location>
</feature>
<evidence type="ECO:0000313" key="3">
    <source>
        <dbReference type="Proteomes" id="UP000008021"/>
    </source>
</evidence>
<dbReference type="AlphaFoldDB" id="A0A0E0DKV9"/>
<accession>A0A0E0DKV9</accession>
<protein>
    <submittedName>
        <fullName evidence="2">Uncharacterized protein</fullName>
    </submittedName>
</protein>